<protein>
    <submittedName>
        <fullName evidence="1">Uncharacterized protein</fullName>
    </submittedName>
</protein>
<sequence>MEKKTLQYLPHELIIKILLRLPGKSLICFKCVSKLWYSLISNPHFANLNFQLATHTRRIMCVSNSPTEFCSIDFEAFLNYDPHPVSFNINFSLPRFRFPVEINGSCRGFICLYSRPNIFIWNPSTGFKKQIPLSPFVSKVVTNHIYGFGYDRSRDDYLVVVLSNDPTVANNVVSSHLEFFSIRDNRWKEIEGPHSPYDGYNGKGLLFNGAIHWLAGRLNIKIDVIVAFDLMDRKLFEIPLPDYFHQVSVFDMWVFGEFFSLWARDCRKGTIEVWVMKEYKLNSSWTKTLVLPLSNFSIFNPICSNNNGDIIGTSQWSRLVKSNNKGQPLEFRSFRNGPHDIVMYTESLLSLPGDNEQYYKVED</sequence>
<keyword evidence="2" id="KW-1185">Reference proteome</keyword>
<dbReference type="EMBL" id="CASHSV030000206">
    <property type="protein sequence ID" value="CAJ2655653.1"/>
    <property type="molecule type" value="Genomic_DNA"/>
</dbReference>
<evidence type="ECO:0000313" key="1">
    <source>
        <dbReference type="EMBL" id="CAJ2655653.1"/>
    </source>
</evidence>
<accession>A0ACB0KIS4</accession>
<proteinExistence type="predicted"/>
<dbReference type="Proteomes" id="UP001177021">
    <property type="component" value="Unassembled WGS sequence"/>
</dbReference>
<comment type="caution">
    <text evidence="1">The sequence shown here is derived from an EMBL/GenBank/DDBJ whole genome shotgun (WGS) entry which is preliminary data.</text>
</comment>
<evidence type="ECO:0000313" key="2">
    <source>
        <dbReference type="Proteomes" id="UP001177021"/>
    </source>
</evidence>
<name>A0ACB0KIS4_TRIPR</name>
<gene>
    <name evidence="1" type="ORF">MILVUS5_LOCUS22560</name>
</gene>
<organism evidence="1 2">
    <name type="scientific">Trifolium pratense</name>
    <name type="common">Red clover</name>
    <dbReference type="NCBI Taxonomy" id="57577"/>
    <lineage>
        <taxon>Eukaryota</taxon>
        <taxon>Viridiplantae</taxon>
        <taxon>Streptophyta</taxon>
        <taxon>Embryophyta</taxon>
        <taxon>Tracheophyta</taxon>
        <taxon>Spermatophyta</taxon>
        <taxon>Magnoliopsida</taxon>
        <taxon>eudicotyledons</taxon>
        <taxon>Gunneridae</taxon>
        <taxon>Pentapetalae</taxon>
        <taxon>rosids</taxon>
        <taxon>fabids</taxon>
        <taxon>Fabales</taxon>
        <taxon>Fabaceae</taxon>
        <taxon>Papilionoideae</taxon>
        <taxon>50 kb inversion clade</taxon>
        <taxon>NPAAA clade</taxon>
        <taxon>Hologalegina</taxon>
        <taxon>IRL clade</taxon>
        <taxon>Trifolieae</taxon>
        <taxon>Trifolium</taxon>
    </lineage>
</organism>
<reference evidence="1" key="1">
    <citation type="submission" date="2023-10" db="EMBL/GenBank/DDBJ databases">
        <authorList>
            <person name="Rodriguez Cubillos JULIANA M."/>
            <person name="De Vega J."/>
        </authorList>
    </citation>
    <scope>NUCLEOTIDE SEQUENCE</scope>
</reference>